<dbReference type="SUPFAM" id="SSF158639">
    <property type="entry name" value="ENT-like"/>
    <property type="match status" value="1"/>
</dbReference>
<comment type="caution">
    <text evidence="4">The sequence shown here is derived from an EMBL/GenBank/DDBJ whole genome shotgun (WGS) entry which is preliminary data.</text>
</comment>
<dbReference type="InterPro" id="IPR036142">
    <property type="entry name" value="ENT_dom-like_sf"/>
</dbReference>
<evidence type="ECO:0000313" key="4">
    <source>
        <dbReference type="EMBL" id="KAL3633439.1"/>
    </source>
</evidence>
<sequence length="259" mass="29599">MRFRIGDRVEVFYRCSWKVGAIFDILSDQKEIKRNRKHRTLQKRYIVRLFGCKEDLVINSSNIRMRQTCHDGKWILMGKNSRSGDDVIASKPSMSNCFRKTGPQHNARPKKIRRTVQESTQGYSVFEAHNGRAQKLRAIEKVDENSDGCSVGSCSIATQYLKTLNSRFLPMHTSDLGSDAESFHHGSGSGREKVEELEVSICEIELHAYRSTLGALYASGPLSWEQEAMLTNLRIMLHISNDQHLKELKNLISNKTNCY</sequence>
<dbReference type="PANTHER" id="PTHR33432:SF33">
    <property type="entry name" value="OS03G0796400 PROTEIN"/>
    <property type="match status" value="1"/>
</dbReference>
<dbReference type="InterPro" id="IPR033485">
    <property type="entry name" value="EMSY-LIKE_plant"/>
</dbReference>
<comment type="subcellular location">
    <subcellularLocation>
        <location evidence="1">Nucleus</location>
    </subcellularLocation>
</comment>
<gene>
    <name evidence="4" type="ORF">CASFOL_022201</name>
</gene>
<dbReference type="GO" id="GO:0005634">
    <property type="term" value="C:nucleus"/>
    <property type="evidence" value="ECO:0007669"/>
    <property type="project" value="UniProtKB-SubCell"/>
</dbReference>
<feature type="domain" description="ENT" evidence="3">
    <location>
        <begin position="197"/>
        <end position="259"/>
    </location>
</feature>
<evidence type="ECO:0000259" key="3">
    <source>
        <dbReference type="PROSITE" id="PS51138"/>
    </source>
</evidence>
<evidence type="ECO:0000256" key="1">
    <source>
        <dbReference type="ARBA" id="ARBA00004123"/>
    </source>
</evidence>
<dbReference type="EMBL" id="JAVIJP010000029">
    <property type="protein sequence ID" value="KAL3633439.1"/>
    <property type="molecule type" value="Genomic_DNA"/>
</dbReference>
<protein>
    <recommendedName>
        <fullName evidence="3">ENT domain-containing protein</fullName>
    </recommendedName>
</protein>
<dbReference type="SMART" id="SM01191">
    <property type="entry name" value="ENT"/>
    <property type="match status" value="1"/>
</dbReference>
<keyword evidence="2" id="KW-0539">Nucleus</keyword>
<proteinExistence type="predicted"/>
<evidence type="ECO:0000313" key="5">
    <source>
        <dbReference type="Proteomes" id="UP001632038"/>
    </source>
</evidence>
<dbReference type="PANTHER" id="PTHR33432">
    <property type="entry name" value="PROTEIN EMSY-LIKE 4"/>
    <property type="match status" value="1"/>
</dbReference>
<reference evidence="5" key="1">
    <citation type="journal article" date="2024" name="IScience">
        <title>Strigolactones Initiate the Formation of Haustorium-like Structures in Castilleja.</title>
        <authorList>
            <person name="Buerger M."/>
            <person name="Peterson D."/>
            <person name="Chory J."/>
        </authorList>
    </citation>
    <scope>NUCLEOTIDE SEQUENCE [LARGE SCALE GENOMIC DNA]</scope>
</reference>
<name>A0ABD3CWI2_9LAMI</name>
<organism evidence="4 5">
    <name type="scientific">Castilleja foliolosa</name>
    <dbReference type="NCBI Taxonomy" id="1961234"/>
    <lineage>
        <taxon>Eukaryota</taxon>
        <taxon>Viridiplantae</taxon>
        <taxon>Streptophyta</taxon>
        <taxon>Embryophyta</taxon>
        <taxon>Tracheophyta</taxon>
        <taxon>Spermatophyta</taxon>
        <taxon>Magnoliopsida</taxon>
        <taxon>eudicotyledons</taxon>
        <taxon>Gunneridae</taxon>
        <taxon>Pentapetalae</taxon>
        <taxon>asterids</taxon>
        <taxon>lamiids</taxon>
        <taxon>Lamiales</taxon>
        <taxon>Orobanchaceae</taxon>
        <taxon>Pedicularideae</taxon>
        <taxon>Castillejinae</taxon>
        <taxon>Castilleja</taxon>
    </lineage>
</organism>
<dbReference type="PROSITE" id="PS51138">
    <property type="entry name" value="ENT"/>
    <property type="match status" value="1"/>
</dbReference>
<dbReference type="Gene3D" id="1.10.1240.40">
    <property type="entry name" value="ENT domain"/>
    <property type="match status" value="1"/>
</dbReference>
<accession>A0ABD3CWI2</accession>
<dbReference type="AlphaFoldDB" id="A0ABD3CWI2"/>
<dbReference type="Pfam" id="PF03735">
    <property type="entry name" value="ENT"/>
    <property type="match status" value="1"/>
</dbReference>
<dbReference type="Proteomes" id="UP001632038">
    <property type="component" value="Unassembled WGS sequence"/>
</dbReference>
<keyword evidence="5" id="KW-1185">Reference proteome</keyword>
<dbReference type="InterPro" id="IPR005491">
    <property type="entry name" value="ENT_dom"/>
</dbReference>
<evidence type="ECO:0000256" key="2">
    <source>
        <dbReference type="ARBA" id="ARBA00023242"/>
    </source>
</evidence>